<evidence type="ECO:0000313" key="2">
    <source>
        <dbReference type="Proteomes" id="UP000235611"/>
    </source>
</evidence>
<dbReference type="AlphaFoldDB" id="A0AAP8SV31"/>
<evidence type="ECO:0000313" key="1">
    <source>
        <dbReference type="EMBL" id="PMP05817.1"/>
    </source>
</evidence>
<reference evidence="2" key="1">
    <citation type="submission" date="2016-07" db="EMBL/GenBank/DDBJ databases">
        <title>Nontailed viruses are major unrecognized killers of bacteria in the ocean.</title>
        <authorList>
            <person name="Kauffman K."/>
            <person name="Hussain F."/>
            <person name="Yang J."/>
            <person name="Arevalo P."/>
            <person name="Brown J."/>
            <person name="Cutler M."/>
            <person name="Kelly L."/>
            <person name="Polz M.F."/>
        </authorList>
    </citation>
    <scope>NUCLEOTIDE SEQUENCE [LARGE SCALE GENOMIC DNA]</scope>
    <source>
        <strain evidence="2">10N.222.49.A5</strain>
    </source>
</reference>
<organism evidence="1 2">
    <name type="scientific">Vibrio breoganii</name>
    <dbReference type="NCBI Taxonomy" id="553239"/>
    <lineage>
        <taxon>Bacteria</taxon>
        <taxon>Pseudomonadati</taxon>
        <taxon>Pseudomonadota</taxon>
        <taxon>Gammaproteobacteria</taxon>
        <taxon>Vibrionales</taxon>
        <taxon>Vibrionaceae</taxon>
        <taxon>Vibrio</taxon>
    </lineage>
</organism>
<sequence length="124" mass="14195">MSNRSKIAQTIMDGMIEGQIYTKERIASITTEDSGRVMDYIRTKHLIPVECVVSHGIANWYIRSAEAFRYRHKRGEQKSTMKKIIKTKRLQRLANQFINVANAGDLKLLEAMVARRIGNNKASI</sequence>
<protein>
    <submittedName>
        <fullName evidence="1">Uncharacterized protein</fullName>
    </submittedName>
</protein>
<accession>A0AAP8SV31</accession>
<name>A0AAP8SV31_9VIBR</name>
<proteinExistence type="predicted"/>
<dbReference type="RefSeq" id="WP_102478190.1">
    <property type="nucleotide sequence ID" value="NZ_MDBO01000134.1"/>
</dbReference>
<dbReference type="Proteomes" id="UP000235611">
    <property type="component" value="Unassembled WGS sequence"/>
</dbReference>
<comment type="caution">
    <text evidence="1">The sequence shown here is derived from an EMBL/GenBank/DDBJ whole genome shotgun (WGS) entry which is preliminary data.</text>
</comment>
<dbReference type="EMBL" id="MDBO01000134">
    <property type="protein sequence ID" value="PMP05817.1"/>
    <property type="molecule type" value="Genomic_DNA"/>
</dbReference>
<gene>
    <name evidence="1" type="ORF">BCS93_18235</name>
</gene>